<gene>
    <name evidence="1" type="ORF">FC89_GL001874</name>
</gene>
<dbReference type="InterPro" id="IPR032254">
    <property type="entry name" value="DUF4828"/>
</dbReference>
<protein>
    <recommendedName>
        <fullName evidence="3">DUF4828 domain-containing protein</fullName>
    </recommendedName>
</protein>
<sequence>MIHSNSQNANFSLRQLIRRARAGKRLFHISSAAVAPSFYTGHWYFSDKETHRAHQLEITAHFGILIDGQRLPGKIVRVDNKELLFLDKYGYHLRIDASDQHPISLYDEADNRVYPVSQAADWEKEQEQLKLN</sequence>
<dbReference type="Proteomes" id="UP000051451">
    <property type="component" value="Unassembled WGS sequence"/>
</dbReference>
<reference evidence="1 2" key="1">
    <citation type="journal article" date="2015" name="Genome Announc.">
        <title>Expanding the biotechnology potential of lactobacilli through comparative genomics of 213 strains and associated genera.</title>
        <authorList>
            <person name="Sun Z."/>
            <person name="Harris H.M."/>
            <person name="McCann A."/>
            <person name="Guo C."/>
            <person name="Argimon S."/>
            <person name="Zhang W."/>
            <person name="Yang X."/>
            <person name="Jeffery I.B."/>
            <person name="Cooney J.C."/>
            <person name="Kagawa T.F."/>
            <person name="Liu W."/>
            <person name="Song Y."/>
            <person name="Salvetti E."/>
            <person name="Wrobel A."/>
            <person name="Rasinkangas P."/>
            <person name="Parkhill J."/>
            <person name="Rea M.C."/>
            <person name="O'Sullivan O."/>
            <person name="Ritari J."/>
            <person name="Douillard F.P."/>
            <person name="Paul Ross R."/>
            <person name="Yang R."/>
            <person name="Briner A.E."/>
            <person name="Felis G.E."/>
            <person name="de Vos W.M."/>
            <person name="Barrangou R."/>
            <person name="Klaenhammer T.R."/>
            <person name="Caufield P.W."/>
            <person name="Cui Y."/>
            <person name="Zhang H."/>
            <person name="O'Toole P.W."/>
        </authorList>
    </citation>
    <scope>NUCLEOTIDE SEQUENCE [LARGE SCALE GENOMIC DNA]</scope>
    <source>
        <strain evidence="1 2">DSM 18630</strain>
    </source>
</reference>
<dbReference type="RefSeq" id="WP_057872392.1">
    <property type="nucleotide sequence ID" value="NZ_AZGB01000025.1"/>
</dbReference>
<proteinExistence type="predicted"/>
<dbReference type="AlphaFoldDB" id="A0A0R1VGY8"/>
<dbReference type="PATRIC" id="fig|1423750.3.peg.1919"/>
<evidence type="ECO:0008006" key="3">
    <source>
        <dbReference type="Google" id="ProtNLM"/>
    </source>
</evidence>
<comment type="caution">
    <text evidence="1">The sequence shown here is derived from an EMBL/GenBank/DDBJ whole genome shotgun (WGS) entry which is preliminary data.</text>
</comment>
<organism evidence="1 2">
    <name type="scientific">Liquorilactobacillus ghanensis DSM 18630</name>
    <dbReference type="NCBI Taxonomy" id="1423750"/>
    <lineage>
        <taxon>Bacteria</taxon>
        <taxon>Bacillati</taxon>
        <taxon>Bacillota</taxon>
        <taxon>Bacilli</taxon>
        <taxon>Lactobacillales</taxon>
        <taxon>Lactobacillaceae</taxon>
        <taxon>Liquorilactobacillus</taxon>
    </lineage>
</organism>
<dbReference type="OrthoDB" id="2246468at2"/>
<evidence type="ECO:0000313" key="2">
    <source>
        <dbReference type="Proteomes" id="UP000051451"/>
    </source>
</evidence>
<name>A0A0R1VGY8_9LACO</name>
<dbReference type="EMBL" id="AZGB01000025">
    <property type="protein sequence ID" value="KRM04846.1"/>
    <property type="molecule type" value="Genomic_DNA"/>
</dbReference>
<evidence type="ECO:0000313" key="1">
    <source>
        <dbReference type="EMBL" id="KRM04846.1"/>
    </source>
</evidence>
<dbReference type="GeneID" id="98319667"/>
<dbReference type="Pfam" id="PF16110">
    <property type="entry name" value="DUF4828"/>
    <property type="match status" value="1"/>
</dbReference>
<accession>A0A0R1VGY8</accession>
<keyword evidence="2" id="KW-1185">Reference proteome</keyword>
<dbReference type="STRING" id="1423750.FC89_GL001874"/>